<dbReference type="RefSeq" id="WP_146386453.1">
    <property type="nucleotide sequence ID" value="NZ_VOHK01000003.1"/>
</dbReference>
<evidence type="ECO:0008006" key="5">
    <source>
        <dbReference type="Google" id="ProtNLM"/>
    </source>
</evidence>
<name>A0A5C5U5C8_9GAMM</name>
<dbReference type="EMBL" id="VOHK01000003">
    <property type="protein sequence ID" value="TWT21078.1"/>
    <property type="molecule type" value="Genomic_DNA"/>
</dbReference>
<evidence type="ECO:0000313" key="3">
    <source>
        <dbReference type="EMBL" id="TWT21078.1"/>
    </source>
</evidence>
<evidence type="ECO:0000313" key="4">
    <source>
        <dbReference type="Proteomes" id="UP000319980"/>
    </source>
</evidence>
<dbReference type="InterPro" id="IPR011990">
    <property type="entry name" value="TPR-like_helical_dom_sf"/>
</dbReference>
<keyword evidence="4" id="KW-1185">Reference proteome</keyword>
<gene>
    <name evidence="3" type="ORF">FQY83_06865</name>
</gene>
<reference evidence="3 4" key="1">
    <citation type="journal article" date="2008" name="Int. J. Syst. Evol. Microbiol.">
        <title>Luteimonas marina sp. nov., isolated from seawater.</title>
        <authorList>
            <person name="Baik K.S."/>
            <person name="Park S.C."/>
            <person name="Kim M.S."/>
            <person name="Kim E.M."/>
            <person name="Park C."/>
            <person name="Chun J."/>
            <person name="Seong C.N."/>
        </authorList>
    </citation>
    <scope>NUCLEOTIDE SEQUENCE [LARGE SCALE GENOMIC DNA]</scope>
    <source>
        <strain evidence="3 4">FR1330</strain>
    </source>
</reference>
<feature type="compositionally biased region" description="Polar residues" evidence="1">
    <location>
        <begin position="384"/>
        <end position="394"/>
    </location>
</feature>
<feature type="region of interest" description="Disordered" evidence="1">
    <location>
        <begin position="382"/>
        <end position="402"/>
    </location>
</feature>
<feature type="transmembrane region" description="Helical" evidence="2">
    <location>
        <begin position="6"/>
        <end position="25"/>
    </location>
</feature>
<dbReference type="Proteomes" id="UP000319980">
    <property type="component" value="Unassembled WGS sequence"/>
</dbReference>
<organism evidence="3 4">
    <name type="scientific">Luteimonas marina</name>
    <dbReference type="NCBI Taxonomy" id="488485"/>
    <lineage>
        <taxon>Bacteria</taxon>
        <taxon>Pseudomonadati</taxon>
        <taxon>Pseudomonadota</taxon>
        <taxon>Gammaproteobacteria</taxon>
        <taxon>Lysobacterales</taxon>
        <taxon>Lysobacteraceae</taxon>
        <taxon>Luteimonas</taxon>
    </lineage>
</organism>
<keyword evidence="2" id="KW-1133">Transmembrane helix</keyword>
<proteinExistence type="predicted"/>
<evidence type="ECO:0000256" key="2">
    <source>
        <dbReference type="SAM" id="Phobius"/>
    </source>
</evidence>
<dbReference type="OrthoDB" id="8410830at2"/>
<evidence type="ECO:0000256" key="1">
    <source>
        <dbReference type="SAM" id="MobiDB-lite"/>
    </source>
</evidence>
<dbReference type="SUPFAM" id="SSF48452">
    <property type="entry name" value="TPR-like"/>
    <property type="match status" value="1"/>
</dbReference>
<comment type="caution">
    <text evidence="3">The sequence shown here is derived from an EMBL/GenBank/DDBJ whole genome shotgun (WGS) entry which is preliminary data.</text>
</comment>
<accession>A0A5C5U5C8</accession>
<protein>
    <recommendedName>
        <fullName evidence="5">Tetratricopeptide repeat protein</fullName>
    </recommendedName>
</protein>
<dbReference type="AlphaFoldDB" id="A0A5C5U5C8"/>
<sequence length="402" mass="42978">MSPARWVAYIALLAALVAAGIALLATRGERVQIDEDLAAAETALRQGDATGAVAIARGVLEREPAAGRAFGVLARASEGGDDARDTRVRHEIAARRAPRDPGVRSWLAAQALRSGDFPAAIDHIDALLTVAPARRSEVLKLVAQLAQDPAFAEALAAHLVQQPRWRRAILRATIASGLPEAVDNLHGALRAHGGLDADDTARWIDSMLRGVRWGSAYARWASGLGALPDRMPVPWNGDFARAPSSAGFDWRVRRKPGVLFDRIDLGGGAHAARLRFLGRPVSATGLEVPILLAPGEHVLRLRARTAGLRSDQGLEWTLTCSDGRTRIASGARVREARDWIELELPFTVPEGDGCQGQWLRLVNPAPRGVAQTLRGELQLADVSIGTSPPATSPASRDRTGNL</sequence>
<dbReference type="Gene3D" id="1.25.40.10">
    <property type="entry name" value="Tetratricopeptide repeat domain"/>
    <property type="match status" value="1"/>
</dbReference>
<keyword evidence="2" id="KW-0472">Membrane</keyword>
<keyword evidence="2" id="KW-0812">Transmembrane</keyword>